<name>A0A7T4AD69_AERJA</name>
<dbReference type="GeneID" id="69551539"/>
<proteinExistence type="predicted"/>
<evidence type="ECO:0000313" key="6">
    <source>
        <dbReference type="EMBL" id="QQB21745.1"/>
    </source>
</evidence>
<organism evidence="6 7">
    <name type="scientific">Aeromonas jandaei</name>
    <dbReference type="NCBI Taxonomy" id="650"/>
    <lineage>
        <taxon>Bacteria</taxon>
        <taxon>Pseudomonadati</taxon>
        <taxon>Pseudomonadota</taxon>
        <taxon>Gammaproteobacteria</taxon>
        <taxon>Aeromonadales</taxon>
        <taxon>Aeromonadaceae</taxon>
        <taxon>Aeromonas</taxon>
    </lineage>
</organism>
<evidence type="ECO:0000256" key="4">
    <source>
        <dbReference type="ARBA" id="ARBA00023317"/>
    </source>
</evidence>
<dbReference type="Proteomes" id="UP000595481">
    <property type="component" value="Chromosome"/>
</dbReference>
<dbReference type="EMBL" id="CP066092">
    <property type="protein sequence ID" value="QQB21745.1"/>
    <property type="molecule type" value="Genomic_DNA"/>
</dbReference>
<evidence type="ECO:0000259" key="5">
    <source>
        <dbReference type="Pfam" id="PF12588"/>
    </source>
</evidence>
<keyword evidence="7" id="KW-1185">Reference proteome</keyword>
<keyword evidence="2" id="KW-0865">Zymogen</keyword>
<reference evidence="6 7" key="1">
    <citation type="submission" date="2020-12" db="EMBL/GenBank/DDBJ databases">
        <title>FDA dAtabase for Regulatory Grade micrObial Sequences (FDA-ARGOS): Supporting development and validation of Infectious Disease Dx tests.</title>
        <authorList>
            <person name="Sproer C."/>
            <person name="Gronow S."/>
            <person name="Severitt S."/>
            <person name="Schroder I."/>
            <person name="Tallon L."/>
            <person name="Sadzewicz L."/>
            <person name="Zhao X."/>
            <person name="Boylan J."/>
            <person name="Ott S."/>
            <person name="Bowen H."/>
            <person name="Vavikolanu K."/>
            <person name="Mehta A."/>
            <person name="Aluvathingal J."/>
            <person name="Nadendla S."/>
            <person name="Lowell S."/>
            <person name="Myers T."/>
            <person name="Yan Y."/>
            <person name="Sichtig H."/>
        </authorList>
    </citation>
    <scope>NUCLEOTIDE SEQUENCE [LARGE SCALE GENOMIC DNA]</scope>
    <source>
        <strain evidence="6 7">FDAARGOS_986</strain>
    </source>
</reference>
<sequence length="456" mass="50667">MNKAVETRHNHTHAGGWVPRDQVHVERWVQRLRQAVTRQPRPLVAPIAELKALVEQEPALHLQAQAMFDEAWQHKHRTPLGQVEVRSFEEFLLLLNGIMTTAPEAYQDVQSHEPAGLIGFPINALLNWPMATAAGYGFFANELVNQQLRKILGYWANFLQSPASRYVLTESVSPLDRQTLIVPWLGDVAKREMVKVAQGALGAGDNPTPDSFEGIFHSTPGAEYEGFASWDDFFTRRFRPGVRPVAAPDDDNVIANACESAPLQVAKRVRRQDSFWLKGQPYSLDNLLDFDPRAAQFEGGTIYQAFLSALSYHRWHSPVSGTVRSVKVVNGSYYLANRHQGFGNLDGADPSAPNQSQPFLTAVATRALIFIEADNPKIGLMCVVPVGMAEVSSCEVTVQPGQRIEKGEQLGMFHFGGSTHCLLFRPGVELEFDFYGQQPGLEATNLRINTALARVK</sequence>
<keyword evidence="3" id="KW-0456">Lyase</keyword>
<gene>
    <name evidence="6" type="ORF">I6H43_09625</name>
</gene>
<dbReference type="InterPro" id="IPR003817">
    <property type="entry name" value="PS_Dcarbxylase"/>
</dbReference>
<evidence type="ECO:0000256" key="1">
    <source>
        <dbReference type="ARBA" id="ARBA00022793"/>
    </source>
</evidence>
<keyword evidence="1" id="KW-0210">Decarboxylase</keyword>
<dbReference type="PANTHER" id="PTHR10067:SF9">
    <property type="entry name" value="PHOSPHATIDYLSERINE DECARBOXYLASE FAMILY PROTEIN (AFU_ORTHOLOGUE AFUA_7G01730)"/>
    <property type="match status" value="1"/>
</dbReference>
<dbReference type="RefSeq" id="WP_041209524.1">
    <property type="nucleotide sequence ID" value="NZ_CAWMFX010000032.1"/>
</dbReference>
<feature type="domain" description="L-tryptophan decarboxylase PsiD-like" evidence="5">
    <location>
        <begin position="46"/>
        <end position="190"/>
    </location>
</feature>
<accession>A0A7T4AD69</accession>
<dbReference type="PANTHER" id="PTHR10067">
    <property type="entry name" value="PHOSPHATIDYLSERINE DECARBOXYLASE"/>
    <property type="match status" value="1"/>
</dbReference>
<keyword evidence="4" id="KW-0670">Pyruvate</keyword>
<protein>
    <submittedName>
        <fullName evidence="6">Phosphatidylserine decarboxylase family protein</fullName>
    </submittedName>
</protein>
<evidence type="ECO:0000313" key="7">
    <source>
        <dbReference type="Proteomes" id="UP000595481"/>
    </source>
</evidence>
<dbReference type="Pfam" id="PF02666">
    <property type="entry name" value="PS_Dcarbxylase"/>
    <property type="match status" value="1"/>
</dbReference>
<evidence type="ECO:0000256" key="3">
    <source>
        <dbReference type="ARBA" id="ARBA00023239"/>
    </source>
</evidence>
<dbReference type="InterPro" id="IPR022237">
    <property type="entry name" value="PsiD-like"/>
</dbReference>
<dbReference type="Pfam" id="PF12588">
    <property type="entry name" value="PSDC"/>
    <property type="match status" value="1"/>
</dbReference>
<evidence type="ECO:0000256" key="2">
    <source>
        <dbReference type="ARBA" id="ARBA00023145"/>
    </source>
</evidence>